<evidence type="ECO:0000256" key="6">
    <source>
        <dbReference type="ARBA" id="ARBA00023098"/>
    </source>
</evidence>
<dbReference type="PANTHER" id="PTHR30309">
    <property type="entry name" value="INNER MEMBRANE PROTEIN YGIH"/>
    <property type="match status" value="1"/>
</dbReference>
<sequence length="202" mass="21333">MAVLAAVIAYFIGNISPSILMAKARGIDIRKEGSGNAGTTNALRVMGKKAGAITLVVDILKGTCAVVLGYLLAGNTGAMWCVVAVFCGHVWPVFFGFRGGKGVATAFGALLGLNPLMALATLAIVVIGVLITRRMSVGSILGAICFPVLSYFMEPDFVHLGIIVAVIVLVKHRSNIGRLIRGEEPIMSIFEKKDDSREQEGK</sequence>
<dbReference type="Proteomes" id="UP000824130">
    <property type="component" value="Unassembled WGS sequence"/>
</dbReference>
<evidence type="ECO:0000256" key="4">
    <source>
        <dbReference type="ARBA" id="ARBA00022692"/>
    </source>
</evidence>
<dbReference type="GO" id="GO:0005886">
    <property type="term" value="C:plasma membrane"/>
    <property type="evidence" value="ECO:0007669"/>
    <property type="project" value="UniProtKB-SubCell"/>
</dbReference>
<comment type="subcellular location">
    <subcellularLocation>
        <location evidence="10">Cell membrane</location>
        <topology evidence="10">Multi-pass membrane protein</topology>
    </subcellularLocation>
</comment>
<evidence type="ECO:0000256" key="5">
    <source>
        <dbReference type="ARBA" id="ARBA00022989"/>
    </source>
</evidence>
<comment type="function">
    <text evidence="10">Catalyzes the transfer of an acyl group from acyl-phosphate (acyl-PO(4)) to glycerol-3-phosphate (G3P) to form lysophosphatidic acid (LPA). This enzyme utilizes acyl-phosphate as fatty acyl donor, but not acyl-CoA or acyl-ACP.</text>
</comment>
<dbReference type="InterPro" id="IPR003811">
    <property type="entry name" value="G3P_acylTferase_PlsY"/>
</dbReference>
<feature type="transmembrane region" description="Helical" evidence="10">
    <location>
        <begin position="50"/>
        <end position="71"/>
    </location>
</feature>
<gene>
    <name evidence="10 11" type="primary">plsY</name>
    <name evidence="11" type="ORF">IAD25_00275</name>
</gene>
<keyword evidence="4 10" id="KW-0812">Transmembrane</keyword>
<accession>A0A9D1N5Q2</accession>
<dbReference type="EMBL" id="DVOB01000006">
    <property type="protein sequence ID" value="HIU95131.1"/>
    <property type="molecule type" value="Genomic_DNA"/>
</dbReference>
<dbReference type="HAMAP" id="MF_01043">
    <property type="entry name" value="PlsY"/>
    <property type="match status" value="1"/>
</dbReference>
<evidence type="ECO:0000313" key="11">
    <source>
        <dbReference type="EMBL" id="HIU95131.1"/>
    </source>
</evidence>
<comment type="catalytic activity">
    <reaction evidence="10">
        <text>an acyl phosphate + sn-glycerol 3-phosphate = a 1-acyl-sn-glycero-3-phosphate + phosphate</text>
        <dbReference type="Rhea" id="RHEA:34075"/>
        <dbReference type="ChEBI" id="CHEBI:43474"/>
        <dbReference type="ChEBI" id="CHEBI:57597"/>
        <dbReference type="ChEBI" id="CHEBI:57970"/>
        <dbReference type="ChEBI" id="CHEBI:59918"/>
        <dbReference type="EC" id="2.3.1.275"/>
    </reaction>
</comment>
<keyword evidence="3 10" id="KW-0808">Transferase</keyword>
<dbReference type="EC" id="2.3.1.275" evidence="10"/>
<keyword evidence="8 10" id="KW-0594">Phospholipid biosynthesis</keyword>
<dbReference type="NCBIfam" id="TIGR00023">
    <property type="entry name" value="glycerol-3-phosphate 1-O-acyltransferase PlsY"/>
    <property type="match status" value="1"/>
</dbReference>
<feature type="transmembrane region" description="Helical" evidence="10">
    <location>
        <begin position="137"/>
        <end position="170"/>
    </location>
</feature>
<evidence type="ECO:0000256" key="10">
    <source>
        <dbReference type="HAMAP-Rule" id="MF_01043"/>
    </source>
</evidence>
<keyword evidence="7 10" id="KW-0472">Membrane</keyword>
<reference evidence="11" key="1">
    <citation type="submission" date="2020-10" db="EMBL/GenBank/DDBJ databases">
        <authorList>
            <person name="Gilroy R."/>
        </authorList>
    </citation>
    <scope>NUCLEOTIDE SEQUENCE</scope>
    <source>
        <strain evidence="11">ChiSjej4B22-8349</strain>
    </source>
</reference>
<organism evidence="11 12">
    <name type="scientific">Candidatus Allocopromorpha excrementipullorum</name>
    <dbReference type="NCBI Taxonomy" id="2840743"/>
    <lineage>
        <taxon>Bacteria</taxon>
        <taxon>Bacillati</taxon>
        <taxon>Bacillota</taxon>
        <taxon>Clostridia</taxon>
        <taxon>Eubacteriales</taxon>
        <taxon>Eubacteriaceae</taxon>
        <taxon>Eubacteriaceae incertae sedis</taxon>
        <taxon>Candidatus Allocopromorpha</taxon>
    </lineage>
</organism>
<evidence type="ECO:0000256" key="7">
    <source>
        <dbReference type="ARBA" id="ARBA00023136"/>
    </source>
</evidence>
<protein>
    <recommendedName>
        <fullName evidence="10">Glycerol-3-phosphate acyltransferase</fullName>
    </recommendedName>
    <alternativeName>
        <fullName evidence="10">Acyl-PO4 G3P acyltransferase</fullName>
    </alternativeName>
    <alternativeName>
        <fullName evidence="10">Acyl-phosphate--glycerol-3-phosphate acyltransferase</fullName>
    </alternativeName>
    <alternativeName>
        <fullName evidence="10">G3P acyltransferase</fullName>
        <shortName evidence="10">GPAT</shortName>
        <ecNumber evidence="10">2.3.1.275</ecNumber>
    </alternativeName>
    <alternativeName>
        <fullName evidence="10">Lysophosphatidic acid synthase</fullName>
        <shortName evidence="10">LPA synthase</shortName>
    </alternativeName>
</protein>
<dbReference type="GO" id="GO:0008654">
    <property type="term" value="P:phospholipid biosynthetic process"/>
    <property type="evidence" value="ECO:0007669"/>
    <property type="project" value="UniProtKB-UniRule"/>
</dbReference>
<keyword evidence="9 10" id="KW-1208">Phospholipid metabolism</keyword>
<dbReference type="Pfam" id="PF02660">
    <property type="entry name" value="G3P_acyltransf"/>
    <property type="match status" value="1"/>
</dbReference>
<dbReference type="GO" id="GO:0043772">
    <property type="term" value="F:acyl-phosphate glycerol-3-phosphate acyltransferase activity"/>
    <property type="evidence" value="ECO:0007669"/>
    <property type="project" value="UniProtKB-UniRule"/>
</dbReference>
<keyword evidence="5 10" id="KW-1133">Transmembrane helix</keyword>
<reference evidence="11" key="2">
    <citation type="journal article" date="2021" name="PeerJ">
        <title>Extensive microbial diversity within the chicken gut microbiome revealed by metagenomics and culture.</title>
        <authorList>
            <person name="Gilroy R."/>
            <person name="Ravi A."/>
            <person name="Getino M."/>
            <person name="Pursley I."/>
            <person name="Horton D.L."/>
            <person name="Alikhan N.F."/>
            <person name="Baker D."/>
            <person name="Gharbi K."/>
            <person name="Hall N."/>
            <person name="Watson M."/>
            <person name="Adriaenssens E.M."/>
            <person name="Foster-Nyarko E."/>
            <person name="Jarju S."/>
            <person name="Secka A."/>
            <person name="Antonio M."/>
            <person name="Oren A."/>
            <person name="Chaudhuri R.R."/>
            <person name="La Ragione R."/>
            <person name="Hildebrand F."/>
            <person name="Pallen M.J."/>
        </authorList>
    </citation>
    <scope>NUCLEOTIDE SEQUENCE</scope>
    <source>
        <strain evidence="11">ChiSjej4B22-8349</strain>
    </source>
</reference>
<comment type="pathway">
    <text evidence="10">Lipid metabolism; phospholipid metabolism.</text>
</comment>
<proteinExistence type="inferred from homology"/>
<feature type="transmembrane region" description="Helical" evidence="10">
    <location>
        <begin position="109"/>
        <end position="131"/>
    </location>
</feature>
<feature type="transmembrane region" description="Helical" evidence="10">
    <location>
        <begin position="77"/>
        <end position="97"/>
    </location>
</feature>
<name>A0A9D1N5Q2_9FIRM</name>
<evidence type="ECO:0000256" key="9">
    <source>
        <dbReference type="ARBA" id="ARBA00023264"/>
    </source>
</evidence>
<evidence type="ECO:0000256" key="2">
    <source>
        <dbReference type="ARBA" id="ARBA00022516"/>
    </source>
</evidence>
<evidence type="ECO:0000313" key="12">
    <source>
        <dbReference type="Proteomes" id="UP000824130"/>
    </source>
</evidence>
<evidence type="ECO:0000256" key="1">
    <source>
        <dbReference type="ARBA" id="ARBA00022475"/>
    </source>
</evidence>
<dbReference type="PANTHER" id="PTHR30309:SF0">
    <property type="entry name" value="GLYCEROL-3-PHOSPHATE ACYLTRANSFERASE-RELATED"/>
    <property type="match status" value="1"/>
</dbReference>
<evidence type="ECO:0000256" key="3">
    <source>
        <dbReference type="ARBA" id="ARBA00022679"/>
    </source>
</evidence>
<evidence type="ECO:0000256" key="8">
    <source>
        <dbReference type="ARBA" id="ARBA00023209"/>
    </source>
</evidence>
<keyword evidence="6 10" id="KW-0443">Lipid metabolism</keyword>
<keyword evidence="11" id="KW-0012">Acyltransferase</keyword>
<dbReference type="AlphaFoldDB" id="A0A9D1N5Q2"/>
<comment type="caution">
    <text evidence="11">The sequence shown here is derived from an EMBL/GenBank/DDBJ whole genome shotgun (WGS) entry which is preliminary data.</text>
</comment>
<keyword evidence="1 10" id="KW-1003">Cell membrane</keyword>
<comment type="subunit">
    <text evidence="10">Probably interacts with PlsX.</text>
</comment>
<comment type="similarity">
    <text evidence="10">Belongs to the PlsY family.</text>
</comment>
<dbReference type="SMART" id="SM01207">
    <property type="entry name" value="G3P_acyltransf"/>
    <property type="match status" value="1"/>
</dbReference>
<keyword evidence="2 10" id="KW-0444">Lipid biosynthesis</keyword>